<feature type="domain" description="Isochorismatase-like" evidence="2">
    <location>
        <begin position="20"/>
        <end position="126"/>
    </location>
</feature>
<dbReference type="Gene3D" id="3.40.50.850">
    <property type="entry name" value="Isochorismatase-like"/>
    <property type="match status" value="1"/>
</dbReference>
<dbReference type="InterPro" id="IPR036380">
    <property type="entry name" value="Isochorismatase-like_sf"/>
</dbReference>
<dbReference type="InterPro" id="IPR000868">
    <property type="entry name" value="Isochorismatase-like_dom"/>
</dbReference>
<keyword evidence="3" id="KW-0378">Hydrolase</keyword>
<evidence type="ECO:0000313" key="4">
    <source>
        <dbReference type="Proteomes" id="UP001174909"/>
    </source>
</evidence>
<accession>A0AA35T3B9</accession>
<protein>
    <submittedName>
        <fullName evidence="3">Probable hydrolase YcaC</fullName>
    </submittedName>
</protein>
<dbReference type="PANTHER" id="PTHR43559:SF1">
    <property type="entry name" value="HYDROLASE"/>
    <property type="match status" value="1"/>
</dbReference>
<comment type="caution">
    <text evidence="3">The sequence shown here is derived from an EMBL/GenBank/DDBJ whole genome shotgun (WGS) entry which is preliminary data.</text>
</comment>
<gene>
    <name evidence="3" type="ORF">GBAR_LOCUS22030</name>
</gene>
<dbReference type="GO" id="GO:0016787">
    <property type="term" value="F:hydrolase activity"/>
    <property type="evidence" value="ECO:0007669"/>
    <property type="project" value="UniProtKB-KW"/>
</dbReference>
<dbReference type="PANTHER" id="PTHR43559">
    <property type="entry name" value="HYDROLASE YCAC-RELATED"/>
    <property type="match status" value="1"/>
</dbReference>
<dbReference type="SUPFAM" id="SSF52499">
    <property type="entry name" value="Isochorismatase-like hydrolases"/>
    <property type="match status" value="1"/>
</dbReference>
<dbReference type="AlphaFoldDB" id="A0AA35T3B9"/>
<dbReference type="EMBL" id="CASHTH010003050">
    <property type="protein sequence ID" value="CAI8039576.1"/>
    <property type="molecule type" value="Genomic_DNA"/>
</dbReference>
<evidence type="ECO:0000313" key="3">
    <source>
        <dbReference type="EMBL" id="CAI8039576.1"/>
    </source>
</evidence>
<reference evidence="3" key="1">
    <citation type="submission" date="2023-03" db="EMBL/GenBank/DDBJ databases">
        <authorList>
            <person name="Steffen K."/>
            <person name="Cardenas P."/>
        </authorList>
    </citation>
    <scope>NUCLEOTIDE SEQUENCE</scope>
</reference>
<dbReference type="Pfam" id="PF00857">
    <property type="entry name" value="Isochorismatase"/>
    <property type="match status" value="1"/>
</dbReference>
<comment type="similarity">
    <text evidence="1">Belongs to the isochorismatase family.</text>
</comment>
<proteinExistence type="inferred from homology"/>
<evidence type="ECO:0000256" key="1">
    <source>
        <dbReference type="ARBA" id="ARBA00006336"/>
    </source>
</evidence>
<sequence>MTTQIARDPKTDHLLTPENSALILIDFQPGLIDGTRSVSREILVNNVLALAKTGSLFKLPIVLTTVAVSAGYQEDTIAELKSALPGVSTVDRSRVNAWEEPAFREAVIATGRRKLIMAGLWTEVCLVFPPWTCSTKRIIQAGAIPVTWEAVMAELARLNMADYDMSGFMELMNVHLPRSV</sequence>
<organism evidence="3 4">
    <name type="scientific">Geodia barretti</name>
    <name type="common">Barrett's horny sponge</name>
    <dbReference type="NCBI Taxonomy" id="519541"/>
    <lineage>
        <taxon>Eukaryota</taxon>
        <taxon>Metazoa</taxon>
        <taxon>Porifera</taxon>
        <taxon>Demospongiae</taxon>
        <taxon>Heteroscleromorpha</taxon>
        <taxon>Tetractinellida</taxon>
        <taxon>Astrophorina</taxon>
        <taxon>Geodiidae</taxon>
        <taxon>Geodia</taxon>
    </lineage>
</organism>
<name>A0AA35T3B9_GEOBA</name>
<dbReference type="Proteomes" id="UP001174909">
    <property type="component" value="Unassembled WGS sequence"/>
</dbReference>
<keyword evidence="4" id="KW-1185">Reference proteome</keyword>
<evidence type="ECO:0000259" key="2">
    <source>
        <dbReference type="Pfam" id="PF00857"/>
    </source>
</evidence>
<dbReference type="InterPro" id="IPR053152">
    <property type="entry name" value="Hydrolase_YcaC-like"/>
</dbReference>